<gene>
    <name evidence="1" type="ORF">M5K25_025607</name>
</gene>
<keyword evidence="2" id="KW-1185">Reference proteome</keyword>
<organism evidence="1 2">
    <name type="scientific">Dendrobium thyrsiflorum</name>
    <name type="common">Pinecone-like raceme dendrobium</name>
    <name type="synonym">Orchid</name>
    <dbReference type="NCBI Taxonomy" id="117978"/>
    <lineage>
        <taxon>Eukaryota</taxon>
        <taxon>Viridiplantae</taxon>
        <taxon>Streptophyta</taxon>
        <taxon>Embryophyta</taxon>
        <taxon>Tracheophyta</taxon>
        <taxon>Spermatophyta</taxon>
        <taxon>Magnoliopsida</taxon>
        <taxon>Liliopsida</taxon>
        <taxon>Asparagales</taxon>
        <taxon>Orchidaceae</taxon>
        <taxon>Epidendroideae</taxon>
        <taxon>Malaxideae</taxon>
        <taxon>Dendrobiinae</taxon>
        <taxon>Dendrobium</taxon>
    </lineage>
</organism>
<evidence type="ECO:0000313" key="1">
    <source>
        <dbReference type="EMBL" id="KAL0907066.1"/>
    </source>
</evidence>
<dbReference type="AlphaFoldDB" id="A0ABD0U4I3"/>
<protein>
    <submittedName>
        <fullName evidence="1">Uncharacterized protein</fullName>
    </submittedName>
</protein>
<comment type="caution">
    <text evidence="1">The sequence shown here is derived from an EMBL/GenBank/DDBJ whole genome shotgun (WGS) entry which is preliminary data.</text>
</comment>
<accession>A0ABD0U4I3</accession>
<evidence type="ECO:0000313" key="2">
    <source>
        <dbReference type="Proteomes" id="UP001552299"/>
    </source>
</evidence>
<dbReference type="EMBL" id="JANQDX010000018">
    <property type="protein sequence ID" value="KAL0907066.1"/>
    <property type="molecule type" value="Genomic_DNA"/>
</dbReference>
<sequence length="86" mass="9707">MQSFLARRFARADSRESWRKIRSERDTEIVRGAGEIREYRPVDKVFVNPGLGVSEGERIDRCGVRSAAAVNAGGHLARQIPARNWP</sequence>
<name>A0ABD0U4I3_DENTH</name>
<reference evidence="1 2" key="1">
    <citation type="journal article" date="2024" name="Plant Biotechnol. J.">
        <title>Dendrobium thyrsiflorum genome and its molecular insights into genes involved in important horticultural traits.</title>
        <authorList>
            <person name="Chen B."/>
            <person name="Wang J.Y."/>
            <person name="Zheng P.J."/>
            <person name="Li K.L."/>
            <person name="Liang Y.M."/>
            <person name="Chen X.F."/>
            <person name="Zhang C."/>
            <person name="Zhao X."/>
            <person name="He X."/>
            <person name="Zhang G.Q."/>
            <person name="Liu Z.J."/>
            <person name="Xu Q."/>
        </authorList>
    </citation>
    <scope>NUCLEOTIDE SEQUENCE [LARGE SCALE GENOMIC DNA]</scope>
    <source>
        <strain evidence="1">GZMU011</strain>
    </source>
</reference>
<dbReference type="Proteomes" id="UP001552299">
    <property type="component" value="Unassembled WGS sequence"/>
</dbReference>
<proteinExistence type="predicted"/>